<proteinExistence type="predicted"/>
<name>A0A6J7WBT0_9CAUD</name>
<organism evidence="1">
    <name type="scientific">uncultured Caudovirales phage</name>
    <dbReference type="NCBI Taxonomy" id="2100421"/>
    <lineage>
        <taxon>Viruses</taxon>
        <taxon>Duplodnaviria</taxon>
        <taxon>Heunggongvirae</taxon>
        <taxon>Uroviricota</taxon>
        <taxon>Caudoviricetes</taxon>
        <taxon>Peduoviridae</taxon>
        <taxon>Maltschvirus</taxon>
        <taxon>Maltschvirus maltsch</taxon>
    </lineage>
</organism>
<dbReference type="InterPro" id="IPR011051">
    <property type="entry name" value="RmlC_Cupin_sf"/>
</dbReference>
<sequence>MKVTFNLDFLKPTLQQKIDVLQDELLKMPQANIVTTHAFKDGQYIRTMIVPPNTVVVGAAHKSPYKVRLEKGTISVNLGDDLHTLTAPMELDAPAGTRRVGWVGDEELVWVDIYDNPSGCTDIDEIEELLYVIPECGLLDKRLALANNNARLVLTEN</sequence>
<accession>A0A6J7WBT0</accession>
<evidence type="ECO:0000313" key="1">
    <source>
        <dbReference type="EMBL" id="CAB5195066.1"/>
    </source>
</evidence>
<protein>
    <submittedName>
        <fullName evidence="1">Uncharacterized protein</fullName>
    </submittedName>
</protein>
<reference evidence="1" key="1">
    <citation type="submission" date="2020-05" db="EMBL/GenBank/DDBJ databases">
        <authorList>
            <person name="Chiriac C."/>
            <person name="Salcher M."/>
            <person name="Ghai R."/>
            <person name="Kavagutti S V."/>
        </authorList>
    </citation>
    <scope>NUCLEOTIDE SEQUENCE</scope>
</reference>
<gene>
    <name evidence="1" type="ORF">UFOVP172_49</name>
</gene>
<dbReference type="EMBL" id="LR798225">
    <property type="protein sequence ID" value="CAB5195066.1"/>
    <property type="molecule type" value="Genomic_DNA"/>
</dbReference>
<dbReference type="SUPFAM" id="SSF51182">
    <property type="entry name" value="RmlC-like cupins"/>
    <property type="match status" value="1"/>
</dbReference>